<proteinExistence type="predicted"/>
<accession>A0A2P6TG00</accession>
<feature type="coiled-coil region" evidence="1">
    <location>
        <begin position="150"/>
        <end position="177"/>
    </location>
</feature>
<gene>
    <name evidence="3" type="ORF">C2E21_8095</name>
</gene>
<name>A0A2P6TG00_CHLSO</name>
<protein>
    <submittedName>
        <fullName evidence="3">Uncharacterized protein</fullName>
    </submittedName>
</protein>
<feature type="region of interest" description="Disordered" evidence="2">
    <location>
        <begin position="1"/>
        <end position="25"/>
    </location>
</feature>
<evidence type="ECO:0000256" key="2">
    <source>
        <dbReference type="SAM" id="MobiDB-lite"/>
    </source>
</evidence>
<dbReference type="Proteomes" id="UP000239899">
    <property type="component" value="Unassembled WGS sequence"/>
</dbReference>
<evidence type="ECO:0000313" key="3">
    <source>
        <dbReference type="EMBL" id="PRW33043.1"/>
    </source>
</evidence>
<dbReference type="EMBL" id="LHPG02000018">
    <property type="protein sequence ID" value="PRW33043.1"/>
    <property type="molecule type" value="Genomic_DNA"/>
</dbReference>
<evidence type="ECO:0000313" key="4">
    <source>
        <dbReference type="Proteomes" id="UP000239899"/>
    </source>
</evidence>
<feature type="compositionally biased region" description="Basic and acidic residues" evidence="2">
    <location>
        <begin position="8"/>
        <end position="22"/>
    </location>
</feature>
<keyword evidence="1" id="KW-0175">Coiled coil</keyword>
<dbReference type="AlphaFoldDB" id="A0A2P6TG00"/>
<comment type="caution">
    <text evidence="3">The sequence shown here is derived from an EMBL/GenBank/DDBJ whole genome shotgun (WGS) entry which is preliminary data.</text>
</comment>
<reference evidence="3 4" key="1">
    <citation type="journal article" date="2018" name="Plant J.">
        <title>Genome sequences of Chlorella sorokiniana UTEX 1602 and Micractinium conductrix SAG 241.80: implications to maltose excretion by a green alga.</title>
        <authorList>
            <person name="Arriola M.B."/>
            <person name="Velmurugan N."/>
            <person name="Zhang Y."/>
            <person name="Plunkett M.H."/>
            <person name="Hondzo H."/>
            <person name="Barney B.M."/>
        </authorList>
    </citation>
    <scope>NUCLEOTIDE SEQUENCE [LARGE SCALE GENOMIC DNA]</scope>
    <source>
        <strain evidence="4">UTEX 1602</strain>
    </source>
</reference>
<organism evidence="3 4">
    <name type="scientific">Chlorella sorokiniana</name>
    <name type="common">Freshwater green alga</name>
    <dbReference type="NCBI Taxonomy" id="3076"/>
    <lineage>
        <taxon>Eukaryota</taxon>
        <taxon>Viridiplantae</taxon>
        <taxon>Chlorophyta</taxon>
        <taxon>core chlorophytes</taxon>
        <taxon>Trebouxiophyceae</taxon>
        <taxon>Chlorellales</taxon>
        <taxon>Chlorellaceae</taxon>
        <taxon>Chlorella clade</taxon>
        <taxon>Chlorella</taxon>
    </lineage>
</organism>
<sequence>MPAVVPDPSKRPPKESWRDKQQRLAANEVQERECELLLERAEAAGAAAAAPLAARAAVGNALQPRVCAAALSAGGEAAEELECLQAEADALVDGLARALCADAELDGAMLARGWDSLLALQRGWAAAFPFPPATGLASDAMAALLDSVVVGRARQAAERARRQAEEVEEGTAALRATQAAGGTTALLRPGVQVRLESELTCLEWAAATAAREREWVDGRCAALQAEAARWEEAAAVAWGRRDEQEAGEAVVCKNACEFAAERLQAAIMALTSARSSLANSRWALQLMAGEARMASGLSELSRLRVAVTAVLASIAQDGPLAGSGGTIAPTLRLRMRGVAAAAAAGAEVLQEMREVAASGQGGPEAGADLAAAQAKAAAAADMLGQLAACLAASAGVELAPEEE</sequence>
<evidence type="ECO:0000256" key="1">
    <source>
        <dbReference type="SAM" id="Coils"/>
    </source>
</evidence>
<dbReference type="OrthoDB" id="520971at2759"/>
<keyword evidence="4" id="KW-1185">Reference proteome</keyword>